<dbReference type="InterPro" id="IPR020892">
    <property type="entry name" value="Cyclophilin-type_PPIase_CS"/>
</dbReference>
<dbReference type="OrthoDB" id="194553at2759"/>
<evidence type="ECO:0000256" key="4">
    <source>
        <dbReference type="ARBA" id="ARBA00013194"/>
    </source>
</evidence>
<dbReference type="PRINTS" id="PR00153">
    <property type="entry name" value="CSAPPISMRASE"/>
</dbReference>
<dbReference type="AlphaFoldDB" id="W7TNS0"/>
<dbReference type="PROSITE" id="PS00170">
    <property type="entry name" value="CSA_PPIASE_1"/>
    <property type="match status" value="1"/>
</dbReference>
<feature type="region of interest" description="Disordered" evidence="11">
    <location>
        <begin position="227"/>
        <end position="318"/>
    </location>
</feature>
<dbReference type="Pfam" id="PF00160">
    <property type="entry name" value="Pro_isomerase"/>
    <property type="match status" value="1"/>
</dbReference>
<evidence type="ECO:0000256" key="1">
    <source>
        <dbReference type="ARBA" id="ARBA00000971"/>
    </source>
</evidence>
<evidence type="ECO:0000256" key="8">
    <source>
        <dbReference type="ARBA" id="ARBA00023187"/>
    </source>
</evidence>
<dbReference type="GO" id="GO:0005681">
    <property type="term" value="C:spliceosomal complex"/>
    <property type="evidence" value="ECO:0007669"/>
    <property type="project" value="UniProtKB-KW"/>
</dbReference>
<feature type="region of interest" description="Disordered" evidence="11">
    <location>
        <begin position="431"/>
        <end position="494"/>
    </location>
</feature>
<evidence type="ECO:0000256" key="5">
    <source>
        <dbReference type="ARBA" id="ARBA00022664"/>
    </source>
</evidence>
<feature type="compositionally biased region" description="Acidic residues" evidence="11">
    <location>
        <begin position="298"/>
        <end position="309"/>
    </location>
</feature>
<comment type="similarity">
    <text evidence="3">Belongs to the SYF2 family.</text>
</comment>
<evidence type="ECO:0000256" key="10">
    <source>
        <dbReference type="ARBA" id="ARBA00023242"/>
    </source>
</evidence>
<comment type="subcellular location">
    <subcellularLocation>
        <location evidence="2">Nucleus</location>
    </subcellularLocation>
</comment>
<feature type="compositionally biased region" description="Basic and acidic residues" evidence="11">
    <location>
        <begin position="469"/>
        <end position="480"/>
    </location>
</feature>
<dbReference type="GO" id="GO:0005737">
    <property type="term" value="C:cytoplasm"/>
    <property type="evidence" value="ECO:0007669"/>
    <property type="project" value="TreeGrafter"/>
</dbReference>
<keyword evidence="7" id="KW-0697">Rotamase</keyword>
<evidence type="ECO:0000256" key="2">
    <source>
        <dbReference type="ARBA" id="ARBA00004123"/>
    </source>
</evidence>
<organism evidence="13 14">
    <name type="scientific">Nannochloropsis gaditana</name>
    <dbReference type="NCBI Taxonomy" id="72520"/>
    <lineage>
        <taxon>Eukaryota</taxon>
        <taxon>Sar</taxon>
        <taxon>Stramenopiles</taxon>
        <taxon>Ochrophyta</taxon>
        <taxon>Eustigmatophyceae</taxon>
        <taxon>Eustigmatales</taxon>
        <taxon>Monodopsidaceae</taxon>
        <taxon>Nannochloropsis</taxon>
    </lineage>
</organism>
<reference evidence="13 14" key="1">
    <citation type="journal article" date="2014" name="Mol. Plant">
        <title>Chromosome Scale Genome Assembly and Transcriptome Profiling of Nannochloropsis gaditana in Nitrogen Depletion.</title>
        <authorList>
            <person name="Corteggiani Carpinelli E."/>
            <person name="Telatin A."/>
            <person name="Vitulo N."/>
            <person name="Forcato C."/>
            <person name="D'Angelo M."/>
            <person name="Schiavon R."/>
            <person name="Vezzi A."/>
            <person name="Giacometti G.M."/>
            <person name="Morosinotto T."/>
            <person name="Valle G."/>
        </authorList>
    </citation>
    <scope>NUCLEOTIDE SEQUENCE [LARGE SCALE GENOMIC DNA]</scope>
    <source>
        <strain evidence="13 14">B-31</strain>
    </source>
</reference>
<keyword evidence="6" id="KW-0747">Spliceosome</keyword>
<gene>
    <name evidence="13" type="ORF">Naga_100066g7</name>
</gene>
<accession>W7TNS0</accession>
<keyword evidence="10" id="KW-0539">Nucleus</keyword>
<keyword evidence="8" id="KW-0508">mRNA splicing</keyword>
<sequence length="530" mass="59299">MYDHVCMTFSLSPKGFGSPLQGRGRRGAGAFQVASLSSRASLPPRQPLPASRQKAMHVRHSAIGGTKKSVQVYMDIKIGPRFAGRMVFELFTEQTPRTAENFRALCTGERGISPLSGHPLHYKGSIFHRVIKGFMAQGGDFTAGDGTGGESVYGLKFADEAFTYQHASRGTLSMANAGPDTNGSQFFLTFRDTPHLDGKHVVFGRLLEGMEVLQVVEMVATDGRDRPRMPVTVVDCGQIGETAEEDEGDEGERGEEAEGAEMGDKPEEGRQGKGAKKVQGEEDSGEDEEKEEERIREDEEAEEEEEGEKEADMSGMTETQRRLYKLKWKLNQGRKLNRQAVKEEFTRKNTPNLEARLRAEERRDSNERWRKEILARGMKPEEAYMFETAEAAGKKQAAAVRKAKGQAAFGWDVFNQDALYKAYKKRLGKLPSAEGGARAEEEKEGRGEEPDPLAYGQAPRGEAAGLVRMTEELEERERARKNFSRRRAAYEGEDVSSINERNKMFNKKLKRAYDKYTVETRQNLERGTAL</sequence>
<dbReference type="FunFam" id="2.40.100.10:FF:000022">
    <property type="entry name" value="Peptidyl-prolyl cis-trans isomerase CYP95"/>
    <property type="match status" value="1"/>
</dbReference>
<comment type="caution">
    <text evidence="13">The sequence shown here is derived from an EMBL/GenBank/DDBJ whole genome shotgun (WGS) entry which is preliminary data.</text>
</comment>
<comment type="catalytic activity">
    <reaction evidence="1">
        <text>[protein]-peptidylproline (omega=180) = [protein]-peptidylproline (omega=0)</text>
        <dbReference type="Rhea" id="RHEA:16237"/>
        <dbReference type="Rhea" id="RHEA-COMP:10747"/>
        <dbReference type="Rhea" id="RHEA-COMP:10748"/>
        <dbReference type="ChEBI" id="CHEBI:83833"/>
        <dbReference type="ChEBI" id="CHEBI:83834"/>
        <dbReference type="EC" id="5.2.1.8"/>
    </reaction>
</comment>
<evidence type="ECO:0000259" key="12">
    <source>
        <dbReference type="PROSITE" id="PS50072"/>
    </source>
</evidence>
<evidence type="ECO:0000256" key="7">
    <source>
        <dbReference type="ARBA" id="ARBA00023110"/>
    </source>
</evidence>
<dbReference type="InterPro" id="IPR002130">
    <property type="entry name" value="Cyclophilin-type_PPIase_dom"/>
</dbReference>
<dbReference type="GO" id="GO:0008380">
    <property type="term" value="P:RNA splicing"/>
    <property type="evidence" value="ECO:0007669"/>
    <property type="project" value="UniProtKB-KW"/>
</dbReference>
<evidence type="ECO:0000256" key="3">
    <source>
        <dbReference type="ARBA" id="ARBA00010028"/>
    </source>
</evidence>
<dbReference type="InterPro" id="IPR029000">
    <property type="entry name" value="Cyclophilin-like_dom_sf"/>
</dbReference>
<keyword evidence="5" id="KW-0507">mRNA processing</keyword>
<evidence type="ECO:0000256" key="11">
    <source>
        <dbReference type="SAM" id="MobiDB-lite"/>
    </source>
</evidence>
<dbReference type="GO" id="GO:0006397">
    <property type="term" value="P:mRNA processing"/>
    <property type="evidence" value="ECO:0007669"/>
    <property type="project" value="UniProtKB-KW"/>
</dbReference>
<dbReference type="SUPFAM" id="SSF50891">
    <property type="entry name" value="Cyclophilin-like"/>
    <property type="match status" value="1"/>
</dbReference>
<feature type="compositionally biased region" description="Basic and acidic residues" evidence="11">
    <location>
        <begin position="437"/>
        <end position="449"/>
    </location>
</feature>
<dbReference type="EC" id="5.2.1.8" evidence="4"/>
<dbReference type="PANTHER" id="PTHR11071">
    <property type="entry name" value="PEPTIDYL-PROLYL CIS-TRANS ISOMERASE"/>
    <property type="match status" value="1"/>
</dbReference>
<evidence type="ECO:0000313" key="13">
    <source>
        <dbReference type="EMBL" id="EWM22369.1"/>
    </source>
</evidence>
<dbReference type="Gene3D" id="2.40.100.10">
    <property type="entry name" value="Cyclophilin-like"/>
    <property type="match status" value="1"/>
</dbReference>
<keyword evidence="9 13" id="KW-0413">Isomerase</keyword>
<feature type="compositionally biased region" description="Acidic residues" evidence="11">
    <location>
        <begin position="242"/>
        <end position="261"/>
    </location>
</feature>
<feature type="region of interest" description="Disordered" evidence="11">
    <location>
        <begin position="39"/>
        <end position="59"/>
    </location>
</feature>
<evidence type="ECO:0000256" key="6">
    <source>
        <dbReference type="ARBA" id="ARBA00022728"/>
    </source>
</evidence>
<keyword evidence="14" id="KW-1185">Reference proteome</keyword>
<dbReference type="PROSITE" id="PS50072">
    <property type="entry name" value="CSA_PPIASE_2"/>
    <property type="match status" value="1"/>
</dbReference>
<protein>
    <recommendedName>
        <fullName evidence="4">peptidylprolyl isomerase</fullName>
        <ecNumber evidence="4">5.2.1.8</ecNumber>
    </recommendedName>
</protein>
<dbReference type="GO" id="GO:0016018">
    <property type="term" value="F:cyclosporin A binding"/>
    <property type="evidence" value="ECO:0007669"/>
    <property type="project" value="TreeGrafter"/>
</dbReference>
<evidence type="ECO:0000256" key="9">
    <source>
        <dbReference type="ARBA" id="ARBA00023235"/>
    </source>
</evidence>
<dbReference type="InterPro" id="IPR013260">
    <property type="entry name" value="mRNA_splic_SYF2"/>
</dbReference>
<dbReference type="Proteomes" id="UP000019335">
    <property type="component" value="Unassembled WGS sequence"/>
</dbReference>
<feature type="compositionally biased region" description="Acidic residues" evidence="11">
    <location>
        <begin position="281"/>
        <end position="291"/>
    </location>
</feature>
<dbReference type="GO" id="GO:0006457">
    <property type="term" value="P:protein folding"/>
    <property type="evidence" value="ECO:0007669"/>
    <property type="project" value="InterPro"/>
</dbReference>
<dbReference type="EMBL" id="AZIL01002196">
    <property type="protein sequence ID" value="EWM22369.1"/>
    <property type="molecule type" value="Genomic_DNA"/>
</dbReference>
<evidence type="ECO:0000313" key="14">
    <source>
        <dbReference type="Proteomes" id="UP000019335"/>
    </source>
</evidence>
<feature type="domain" description="PPIase cyclophilin-type" evidence="12">
    <location>
        <begin position="73"/>
        <end position="238"/>
    </location>
</feature>
<name>W7TNS0_9STRA</name>
<feature type="compositionally biased region" description="Basic and acidic residues" evidence="11">
    <location>
        <begin position="262"/>
        <end position="271"/>
    </location>
</feature>
<proteinExistence type="inferred from homology"/>
<dbReference type="GO" id="GO:0003755">
    <property type="term" value="F:peptidyl-prolyl cis-trans isomerase activity"/>
    <property type="evidence" value="ECO:0007669"/>
    <property type="project" value="UniProtKB-KW"/>
</dbReference>
<dbReference type="Pfam" id="PF08231">
    <property type="entry name" value="SYF2"/>
    <property type="match status" value="1"/>
</dbReference>
<dbReference type="PANTHER" id="PTHR11071:SF561">
    <property type="entry name" value="PEPTIDYL-PROLYL CIS-TRANS ISOMERASE D-RELATED"/>
    <property type="match status" value="1"/>
</dbReference>